<comment type="similarity">
    <text evidence="4">Belongs to the non-repetitive/WGA-negative nucleoporin family.</text>
</comment>
<dbReference type="Gene3D" id="1.25.40.450">
    <property type="entry name" value="Nucleoporin, helical domain, N-terminal subdomain"/>
    <property type="match status" value="1"/>
</dbReference>
<keyword evidence="7" id="KW-0653">Protein transport</keyword>
<comment type="subcellular location">
    <subcellularLocation>
        <location evidence="1">Nucleus membrane</location>
        <topology evidence="1">Peripheral membrane protein</topology>
        <orientation evidence="1">Cytoplasmic side</orientation>
    </subcellularLocation>
    <subcellularLocation>
        <location evidence="3">Nucleus membrane</location>
        <topology evidence="3">Peripheral membrane protein</topology>
        <orientation evidence="3">Nucleoplasmic side</orientation>
    </subcellularLocation>
    <subcellularLocation>
        <location evidence="2">Nucleus</location>
        <location evidence="2">Nuclear pore complex</location>
    </subcellularLocation>
</comment>
<dbReference type="PANTHER" id="PTHR10350">
    <property type="entry name" value="NUCLEAR PORE COMPLEX PROTEIN NUP155"/>
    <property type="match status" value="1"/>
</dbReference>
<keyword evidence="16" id="KW-1185">Reference proteome</keyword>
<gene>
    <name evidence="15" type="ORF">P170DRAFT_415052</name>
</gene>
<dbReference type="EMBL" id="MSFO01000007">
    <property type="protein sequence ID" value="PLB46149.1"/>
    <property type="molecule type" value="Genomic_DNA"/>
</dbReference>
<feature type="domain" description="Nucleoporin Nup133/Nup155-like N-terminal" evidence="14">
    <location>
        <begin position="111"/>
        <end position="566"/>
    </location>
</feature>
<evidence type="ECO:0000256" key="10">
    <source>
        <dbReference type="ARBA" id="ARBA00023136"/>
    </source>
</evidence>
<dbReference type="InterPro" id="IPR014908">
    <property type="entry name" value="Nucleoporin_Nup133/Nup155_N"/>
</dbReference>
<dbReference type="Gene3D" id="1.25.40.440">
    <property type="entry name" value="Nucleoporin, helical domain, central subdomain"/>
    <property type="match status" value="1"/>
</dbReference>
<dbReference type="InterPro" id="IPR042533">
    <property type="entry name" value="Nucleoporin_Nup155_C_1"/>
</dbReference>
<feature type="compositionally biased region" description="Low complexity" evidence="12">
    <location>
        <begin position="40"/>
        <end position="50"/>
    </location>
</feature>
<evidence type="ECO:0000256" key="8">
    <source>
        <dbReference type="ARBA" id="ARBA00023010"/>
    </source>
</evidence>
<dbReference type="GO" id="GO:0036228">
    <property type="term" value="P:protein localization to nuclear inner membrane"/>
    <property type="evidence" value="ECO:0007669"/>
    <property type="project" value="TreeGrafter"/>
</dbReference>
<keyword evidence="10" id="KW-0472">Membrane</keyword>
<dbReference type="STRING" id="1392250.A0A2I2FZT7"/>
<keyword evidence="5" id="KW-0813">Transport</keyword>
<organism evidence="15 16">
    <name type="scientific">Aspergillus steynii IBT 23096</name>
    <dbReference type="NCBI Taxonomy" id="1392250"/>
    <lineage>
        <taxon>Eukaryota</taxon>
        <taxon>Fungi</taxon>
        <taxon>Dikarya</taxon>
        <taxon>Ascomycota</taxon>
        <taxon>Pezizomycotina</taxon>
        <taxon>Eurotiomycetes</taxon>
        <taxon>Eurotiomycetidae</taxon>
        <taxon>Eurotiales</taxon>
        <taxon>Aspergillaceae</taxon>
        <taxon>Aspergillus</taxon>
        <taxon>Aspergillus subgen. Circumdati</taxon>
    </lineage>
</organism>
<comment type="caution">
    <text evidence="15">The sequence shown here is derived from an EMBL/GenBank/DDBJ whole genome shotgun (WGS) entry which is preliminary data.</text>
</comment>
<evidence type="ECO:0000313" key="15">
    <source>
        <dbReference type="EMBL" id="PLB46149.1"/>
    </source>
</evidence>
<evidence type="ECO:0000313" key="16">
    <source>
        <dbReference type="Proteomes" id="UP000234275"/>
    </source>
</evidence>
<dbReference type="Gene3D" id="1.20.120.1880">
    <property type="entry name" value="Nucleoporin, helical C-terminal domain"/>
    <property type="match status" value="1"/>
</dbReference>
<keyword evidence="6" id="KW-0509">mRNA transport</keyword>
<dbReference type="Pfam" id="PF03177">
    <property type="entry name" value="Nucleoporin_C"/>
    <property type="match status" value="1"/>
</dbReference>
<feature type="compositionally biased region" description="Polar residues" evidence="12">
    <location>
        <begin position="1"/>
        <end position="10"/>
    </location>
</feature>
<dbReference type="Gene3D" id="1.20.58.1780">
    <property type="match status" value="1"/>
</dbReference>
<dbReference type="GO" id="GO:0017056">
    <property type="term" value="F:structural constituent of nuclear pore"/>
    <property type="evidence" value="ECO:0007669"/>
    <property type="project" value="InterPro"/>
</dbReference>
<keyword evidence="11" id="KW-0539">Nucleus</keyword>
<evidence type="ECO:0000256" key="6">
    <source>
        <dbReference type="ARBA" id="ARBA00022816"/>
    </source>
</evidence>
<dbReference type="GO" id="GO:0051292">
    <property type="term" value="P:nuclear pore complex assembly"/>
    <property type="evidence" value="ECO:0007669"/>
    <property type="project" value="UniProtKB-ARBA"/>
</dbReference>
<dbReference type="InterPro" id="IPR004870">
    <property type="entry name" value="Nucleoporin_Nup155"/>
</dbReference>
<dbReference type="GO" id="GO:0006405">
    <property type="term" value="P:RNA export from nucleus"/>
    <property type="evidence" value="ECO:0007669"/>
    <property type="project" value="TreeGrafter"/>
</dbReference>
<dbReference type="GO" id="GO:0031965">
    <property type="term" value="C:nuclear membrane"/>
    <property type="evidence" value="ECO:0007669"/>
    <property type="project" value="UniProtKB-SubCell"/>
</dbReference>
<dbReference type="FunFam" id="1.20.58.1780:FF:000003">
    <property type="entry name" value="Non-repetitive nucleoporin, putative"/>
    <property type="match status" value="1"/>
</dbReference>
<feature type="domain" description="Nucleoporin Nup133/Nup155-like C-terminal" evidence="13">
    <location>
        <begin position="670"/>
        <end position="1327"/>
    </location>
</feature>
<accession>A0A2I2FZT7</accession>
<evidence type="ECO:0000256" key="9">
    <source>
        <dbReference type="ARBA" id="ARBA00023132"/>
    </source>
</evidence>
<sequence>MSYPNLSTMATPPRRPLPGAYFQTPAPVPNPVPKPPAAAAPPADAAVPVPASLPKFPPAASKSKSQTLRTEERGARTVNDTLLQEARYPDLDNYLSQGFSSDYDMPATPSWHPFQKVKMYNIPDQIFDQYNRAQVSTSMGLFAELNHAWVAIDNALYIWDYTHPNPQLVGFEEQPNSINSVRLTKPRPGVFLPSITHLLVISTTVDIILLGMGCETTAAGARQVTLYQTGMSVSIRGLDVDVITASDATGRIFFGGSSSDDVYELVYQQEEKWFKGRCSKVCHTSSRLSTITQSLSFTAQQFERVGQMEVDDSRQLLYTLSTLSTIRVFHMKSDGTLALAITKQASDIYANIGHIIPTNDTVHSRVRIVSISPIPAAEASRYHLMATTATGYRIYLSATASFSWNSDPSSSSAPTSMQAHHVKTPPINPALLAEQGQGIPGQPRSTTSIASKQSIYSLDPTRFAARYPPGYFFCFTCKDSVLKTDTLFISSPDSGRVARSQENVIPEKAAETATWLRLGSSAEDIGLCSPPPVASNTPGGFSNELAVQFESQAAEIAILTNTGIHIIRRRRLVDIFAALARNGGGDEGLDGEVKSFIRTYGRSETLATALAVACGQGVEVSTESRLTQVTDPDVLEFARKVFIEYGGRPTMNENVVADSATPAIDTVVLSPRHSGIALYISRLLRSIWNKEIVKVTSTPNGAQSVTPSVAPAKLQSVQRDLAALQEFFTANKSFIEGLSGPEALTRVSTKQEETALQAEHRALHSLVQLVSHTIEGISFVLVLFDERVDEIVAPLPAESKQRFITLTFEELFSTGKGHEIAKELVKGIVNRNIAKGSNVETVADALRRRCGSFCSAEDVVIFKAQECLKRATEAGSNSEFGRNLLNESLHTFQQVSESLPMDYLVSAVESYIANQFFAGAIQLALNVAQSSDKGNAALTWVADGRLEEDSRKDYFYYRKQCYDLIFKAILAVDNLAAQDAGMIDGQLTTIAKRQSEAYGVITKSTDELFLTSLYDWYLEEGWSDRLLQTDTPLVVTYLERKSTDDLSHADLLWKYYTQSQRFFDAAQVQYNLAQSAFTLPLSRRIEYLGRARANASIFTPDVGRQQRQRLLREISNLIDVANIQDDLLQRLRDDRRIEAGRRQEVIRDVDGAIMDISTLFNQYADPASYYDVCLQIFYAADYRDPANIKITWQHLLQNLHDEVAERGEIPPFEAVAEKVRNLGGRLRMSEVVFPIPIILPLLERYSLEHQRGVAPATWIVDLFLDLGVTHEALYAVLESMFYVDEAPFHGPNRRYIAKDLLYVIDHWFRGTVRLGGAVFGSDVIAERVCETLLLLLQTSAIPPDQLQQAQDLRRKIEETLRYE</sequence>
<dbReference type="GO" id="GO:0000972">
    <property type="term" value="P:transcription-dependent tethering of RNA polymerase II gene DNA at nuclear periphery"/>
    <property type="evidence" value="ECO:0007669"/>
    <property type="project" value="TreeGrafter"/>
</dbReference>
<evidence type="ECO:0000256" key="1">
    <source>
        <dbReference type="ARBA" id="ARBA00004335"/>
    </source>
</evidence>
<dbReference type="PANTHER" id="PTHR10350:SF6">
    <property type="entry name" value="NUCLEAR PORE COMPLEX PROTEIN NUP155"/>
    <property type="match status" value="1"/>
</dbReference>
<evidence type="ECO:0000259" key="14">
    <source>
        <dbReference type="Pfam" id="PF08801"/>
    </source>
</evidence>
<keyword evidence="8" id="KW-0811">Translocation</keyword>
<evidence type="ECO:0000256" key="3">
    <source>
        <dbReference type="ARBA" id="ARBA00004620"/>
    </source>
</evidence>
<dbReference type="GO" id="GO:0044611">
    <property type="term" value="C:nuclear pore inner ring"/>
    <property type="evidence" value="ECO:0007669"/>
    <property type="project" value="TreeGrafter"/>
</dbReference>
<dbReference type="FunFam" id="1.20.120.1880:FF:000004">
    <property type="entry name" value="Non-repetitive nucleoporin, putative"/>
    <property type="match status" value="1"/>
</dbReference>
<keyword evidence="9" id="KW-0906">Nuclear pore complex</keyword>
<feature type="region of interest" description="Disordered" evidence="12">
    <location>
        <begin position="1"/>
        <end position="78"/>
    </location>
</feature>
<dbReference type="GeneID" id="36554744"/>
<dbReference type="GO" id="GO:0051028">
    <property type="term" value="P:mRNA transport"/>
    <property type="evidence" value="ECO:0007669"/>
    <property type="project" value="UniProtKB-KW"/>
</dbReference>
<evidence type="ECO:0000256" key="2">
    <source>
        <dbReference type="ARBA" id="ARBA00004567"/>
    </source>
</evidence>
<evidence type="ECO:0000256" key="5">
    <source>
        <dbReference type="ARBA" id="ARBA00022448"/>
    </source>
</evidence>
<dbReference type="OrthoDB" id="338970at2759"/>
<dbReference type="GO" id="GO:0006606">
    <property type="term" value="P:protein import into nucleus"/>
    <property type="evidence" value="ECO:0007669"/>
    <property type="project" value="TreeGrafter"/>
</dbReference>
<dbReference type="InterPro" id="IPR042537">
    <property type="entry name" value="Nucleoporin_Nup155_C_2"/>
</dbReference>
<name>A0A2I2FZT7_9EURO</name>
<evidence type="ECO:0000256" key="4">
    <source>
        <dbReference type="ARBA" id="ARBA00007373"/>
    </source>
</evidence>
<dbReference type="InterPro" id="IPR007187">
    <property type="entry name" value="Nucleoporin_Nup133/Nup155_C"/>
</dbReference>
<dbReference type="Proteomes" id="UP000234275">
    <property type="component" value="Unassembled WGS sequence"/>
</dbReference>
<feature type="compositionally biased region" description="Pro residues" evidence="12">
    <location>
        <begin position="26"/>
        <end position="39"/>
    </location>
</feature>
<dbReference type="VEuPathDB" id="FungiDB:P170DRAFT_415052"/>
<dbReference type="Pfam" id="PF08801">
    <property type="entry name" value="Nucleoporin_N"/>
    <property type="match status" value="1"/>
</dbReference>
<evidence type="ECO:0000259" key="13">
    <source>
        <dbReference type="Pfam" id="PF03177"/>
    </source>
</evidence>
<dbReference type="InterPro" id="IPR042538">
    <property type="entry name" value="Nucleoporin_Nup155_C_3"/>
</dbReference>
<evidence type="ECO:0000256" key="12">
    <source>
        <dbReference type="SAM" id="MobiDB-lite"/>
    </source>
</evidence>
<proteinExistence type="inferred from homology"/>
<dbReference type="FunFam" id="1.25.40.440:FF:000001">
    <property type="entry name" value="Nuclear pore complex subunit"/>
    <property type="match status" value="1"/>
</dbReference>
<reference evidence="15 16" key="1">
    <citation type="submission" date="2016-12" db="EMBL/GenBank/DDBJ databases">
        <title>The genomes of Aspergillus section Nigri reveals drivers in fungal speciation.</title>
        <authorList>
            <consortium name="DOE Joint Genome Institute"/>
            <person name="Vesth T.C."/>
            <person name="Nybo J."/>
            <person name="Theobald S."/>
            <person name="Brandl J."/>
            <person name="Frisvad J.C."/>
            <person name="Nielsen K.F."/>
            <person name="Lyhne E.K."/>
            <person name="Kogle M.E."/>
            <person name="Kuo A."/>
            <person name="Riley R."/>
            <person name="Clum A."/>
            <person name="Nolan M."/>
            <person name="Lipzen A."/>
            <person name="Salamov A."/>
            <person name="Henrissat B."/>
            <person name="Wiebenga A."/>
            <person name="De Vries R.P."/>
            <person name="Grigoriev I.V."/>
            <person name="Mortensen U.H."/>
            <person name="Andersen M.R."/>
            <person name="Baker S.E."/>
        </authorList>
    </citation>
    <scope>NUCLEOTIDE SEQUENCE [LARGE SCALE GENOMIC DNA]</scope>
    <source>
        <strain evidence="15 16">IBT 23096</strain>
    </source>
</reference>
<evidence type="ECO:0000256" key="7">
    <source>
        <dbReference type="ARBA" id="ARBA00022927"/>
    </source>
</evidence>
<dbReference type="RefSeq" id="XP_024701451.1">
    <property type="nucleotide sequence ID" value="XM_024847045.1"/>
</dbReference>
<evidence type="ECO:0000256" key="11">
    <source>
        <dbReference type="ARBA" id="ARBA00023242"/>
    </source>
</evidence>
<dbReference type="FunFam" id="1.25.40.450:FF:000002">
    <property type="entry name" value="Putative non-repetitive nucleoporin"/>
    <property type="match status" value="1"/>
</dbReference>
<protein>
    <submittedName>
        <fullName evidence="15">Putative non-repetitive nucleoporin</fullName>
    </submittedName>
</protein>